<keyword evidence="3" id="KW-0238">DNA-binding</keyword>
<dbReference type="PANTHER" id="PTHR30537">
    <property type="entry name" value="HTH-TYPE TRANSCRIPTIONAL REGULATOR"/>
    <property type="match status" value="1"/>
</dbReference>
<dbReference type="GO" id="GO:0006351">
    <property type="term" value="P:DNA-templated transcription"/>
    <property type="evidence" value="ECO:0007669"/>
    <property type="project" value="TreeGrafter"/>
</dbReference>
<evidence type="ECO:0000313" key="6">
    <source>
        <dbReference type="EMBL" id="OIQ49021.1"/>
    </source>
</evidence>
<dbReference type="AlphaFoldDB" id="A0A1J5MQX8"/>
<reference evidence="6 7" key="1">
    <citation type="submission" date="2015-09" db="EMBL/GenBank/DDBJ databases">
        <title>Genome of Desulfovibrio dechloracetivorans BerOc1, a mercury methylating strain isolated from highly hydrocarbons and metals contaminated coastal sediments.</title>
        <authorList>
            <person name="Goni Urriza M."/>
            <person name="Gassie C."/>
            <person name="Bouchez O."/>
            <person name="Klopp C."/>
            <person name="Ranchou-Peyruse A."/>
            <person name="Remy G."/>
        </authorList>
    </citation>
    <scope>NUCLEOTIDE SEQUENCE [LARGE SCALE GENOMIC DNA]</scope>
    <source>
        <strain evidence="6 7">BerOc1</strain>
    </source>
</reference>
<name>A0A1J5MQX8_9BACT</name>
<comment type="caution">
    <text evidence="6">The sequence shown here is derived from an EMBL/GenBank/DDBJ whole genome shotgun (WGS) entry which is preliminary data.</text>
</comment>
<dbReference type="InterPro" id="IPR036390">
    <property type="entry name" value="WH_DNA-bd_sf"/>
</dbReference>
<dbReference type="PROSITE" id="PS50931">
    <property type="entry name" value="HTH_LYSR"/>
    <property type="match status" value="1"/>
</dbReference>
<dbReference type="SUPFAM" id="SSF46785">
    <property type="entry name" value="Winged helix' DNA-binding domain"/>
    <property type="match status" value="1"/>
</dbReference>
<dbReference type="EMBL" id="LKAQ01000004">
    <property type="protein sequence ID" value="OIQ49021.1"/>
    <property type="molecule type" value="Genomic_DNA"/>
</dbReference>
<protein>
    <submittedName>
        <fullName evidence="6">Glycine cleavage system transcriptional activator</fullName>
    </submittedName>
</protein>
<dbReference type="Pfam" id="PF03466">
    <property type="entry name" value="LysR_substrate"/>
    <property type="match status" value="1"/>
</dbReference>
<dbReference type="InterPro" id="IPR005119">
    <property type="entry name" value="LysR_subst-bd"/>
</dbReference>
<dbReference type="GO" id="GO:0003700">
    <property type="term" value="F:DNA-binding transcription factor activity"/>
    <property type="evidence" value="ECO:0007669"/>
    <property type="project" value="InterPro"/>
</dbReference>
<dbReference type="PRINTS" id="PR00039">
    <property type="entry name" value="HTHLYSR"/>
</dbReference>
<dbReference type="PANTHER" id="PTHR30537:SF26">
    <property type="entry name" value="GLYCINE CLEAVAGE SYSTEM TRANSCRIPTIONAL ACTIVATOR"/>
    <property type="match status" value="1"/>
</dbReference>
<evidence type="ECO:0000256" key="2">
    <source>
        <dbReference type="ARBA" id="ARBA00023015"/>
    </source>
</evidence>
<dbReference type="Gene3D" id="1.10.10.10">
    <property type="entry name" value="Winged helix-like DNA-binding domain superfamily/Winged helix DNA-binding domain"/>
    <property type="match status" value="1"/>
</dbReference>
<evidence type="ECO:0000313" key="7">
    <source>
        <dbReference type="Proteomes" id="UP000181901"/>
    </source>
</evidence>
<keyword evidence="4" id="KW-0804">Transcription</keyword>
<evidence type="ECO:0000256" key="3">
    <source>
        <dbReference type="ARBA" id="ARBA00023125"/>
    </source>
</evidence>
<comment type="similarity">
    <text evidence="1">Belongs to the LysR transcriptional regulatory family.</text>
</comment>
<dbReference type="OrthoDB" id="9807765at2"/>
<sequence>MKQLPNLDSLRFFAIAAKHLNFTRAAREMGISQSAMSQQIARLEEAVGFKLFHRQARGLTLTGKGERLLNAVRDGLGRIEHTLRELDDSSPREVMTVRTLPSIAMRWLMPRVKQFREFAPELSFRVEAEIALPDFLNDSVDVAIIYGKTDHPEWDQTFMFNDAIIPVCAPSFLEEHPIKTPADLEGKHLMHDSVPHGIYSTNWDDWFARLGMSPPKYGQGLSFSTAYMVSQSAITGQGVALTRFSLVADELENGSLVRLFDHVIFEDGFYVACPKSSLKRIAIQRFYEWIVHESAVFKERMRF</sequence>
<dbReference type="Proteomes" id="UP000181901">
    <property type="component" value="Unassembled WGS sequence"/>
</dbReference>
<dbReference type="InterPro" id="IPR058163">
    <property type="entry name" value="LysR-type_TF_proteobact-type"/>
</dbReference>
<dbReference type="RefSeq" id="WP_071544576.1">
    <property type="nucleotide sequence ID" value="NZ_LKAQ01000004.1"/>
</dbReference>
<dbReference type="InterPro" id="IPR036388">
    <property type="entry name" value="WH-like_DNA-bd_sf"/>
</dbReference>
<gene>
    <name evidence="6" type="primary">gcvA_1</name>
    <name evidence="6" type="ORF">BerOc1_00940</name>
</gene>
<dbReference type="InterPro" id="IPR000847">
    <property type="entry name" value="LysR_HTH_N"/>
</dbReference>
<evidence type="ECO:0000256" key="1">
    <source>
        <dbReference type="ARBA" id="ARBA00009437"/>
    </source>
</evidence>
<organism evidence="6 7">
    <name type="scientific">Pseudodesulfovibrio hydrargyri</name>
    <dbReference type="NCBI Taxonomy" id="2125990"/>
    <lineage>
        <taxon>Bacteria</taxon>
        <taxon>Pseudomonadati</taxon>
        <taxon>Thermodesulfobacteriota</taxon>
        <taxon>Desulfovibrionia</taxon>
        <taxon>Desulfovibrionales</taxon>
        <taxon>Desulfovibrionaceae</taxon>
    </lineage>
</organism>
<dbReference type="CDD" id="cd08432">
    <property type="entry name" value="PBP2_GcdR_TrpI_HvrB_AmpR_like"/>
    <property type="match status" value="1"/>
</dbReference>
<feature type="domain" description="HTH lysR-type" evidence="5">
    <location>
        <begin position="5"/>
        <end position="62"/>
    </location>
</feature>
<dbReference type="SUPFAM" id="SSF53850">
    <property type="entry name" value="Periplasmic binding protein-like II"/>
    <property type="match status" value="1"/>
</dbReference>
<evidence type="ECO:0000259" key="5">
    <source>
        <dbReference type="PROSITE" id="PS50931"/>
    </source>
</evidence>
<keyword evidence="2" id="KW-0805">Transcription regulation</keyword>
<dbReference type="Gene3D" id="3.40.190.10">
    <property type="entry name" value="Periplasmic binding protein-like II"/>
    <property type="match status" value="2"/>
</dbReference>
<keyword evidence="7" id="KW-1185">Reference proteome</keyword>
<dbReference type="Pfam" id="PF00126">
    <property type="entry name" value="HTH_1"/>
    <property type="match status" value="1"/>
</dbReference>
<dbReference type="FunFam" id="1.10.10.10:FF:000001">
    <property type="entry name" value="LysR family transcriptional regulator"/>
    <property type="match status" value="1"/>
</dbReference>
<proteinExistence type="inferred from homology"/>
<evidence type="ECO:0000256" key="4">
    <source>
        <dbReference type="ARBA" id="ARBA00023163"/>
    </source>
</evidence>
<dbReference type="GO" id="GO:0043565">
    <property type="term" value="F:sequence-specific DNA binding"/>
    <property type="evidence" value="ECO:0007669"/>
    <property type="project" value="TreeGrafter"/>
</dbReference>
<accession>A0A1J5MQX8</accession>